<keyword evidence="2" id="KW-1185">Reference proteome</keyword>
<evidence type="ECO:0000313" key="2">
    <source>
        <dbReference type="Proteomes" id="UP000481153"/>
    </source>
</evidence>
<evidence type="ECO:0000313" key="1">
    <source>
        <dbReference type="EMBL" id="KAF0745320.1"/>
    </source>
</evidence>
<dbReference type="VEuPathDB" id="FungiDB:AeMF1_004273"/>
<organism evidence="1 2">
    <name type="scientific">Aphanomyces euteiches</name>
    <dbReference type="NCBI Taxonomy" id="100861"/>
    <lineage>
        <taxon>Eukaryota</taxon>
        <taxon>Sar</taxon>
        <taxon>Stramenopiles</taxon>
        <taxon>Oomycota</taxon>
        <taxon>Saprolegniomycetes</taxon>
        <taxon>Saprolegniales</taxon>
        <taxon>Verrucalvaceae</taxon>
        <taxon>Aphanomyces</taxon>
    </lineage>
</organism>
<dbReference type="Proteomes" id="UP000481153">
    <property type="component" value="Unassembled WGS sequence"/>
</dbReference>
<reference evidence="1 2" key="1">
    <citation type="submission" date="2019-07" db="EMBL/GenBank/DDBJ databases">
        <title>Genomics analysis of Aphanomyces spp. identifies a new class of oomycete effector associated with host adaptation.</title>
        <authorList>
            <person name="Gaulin E."/>
        </authorList>
    </citation>
    <scope>NUCLEOTIDE SEQUENCE [LARGE SCALE GENOMIC DNA]</scope>
    <source>
        <strain evidence="1 2">ATCC 201684</strain>
    </source>
</reference>
<comment type="caution">
    <text evidence="1">The sequence shown here is derived from an EMBL/GenBank/DDBJ whole genome shotgun (WGS) entry which is preliminary data.</text>
</comment>
<protein>
    <submittedName>
        <fullName evidence="1">Uncharacterized protein</fullName>
    </submittedName>
</protein>
<name>A0A6G0XX58_9STRA</name>
<accession>A0A6G0XX58</accession>
<dbReference type="Gene3D" id="3.40.50.2000">
    <property type="entry name" value="Glycogen Phosphorylase B"/>
    <property type="match status" value="1"/>
</dbReference>
<proteinExistence type="predicted"/>
<dbReference type="EMBL" id="VJMJ01000002">
    <property type="protein sequence ID" value="KAF0745320.1"/>
    <property type="molecule type" value="Genomic_DNA"/>
</dbReference>
<sequence length="193" mass="21283">MSTLARSRQKAVPPPPLAAFVAQRGLRRVYVSLPGINSNELVSMAQALVKSRRDIQVIIGQEESVNGSMVLSNRVALVDGSVSIKWLVDNIHVVVHQARDAKLLAEILQHNKPSVAVPVTATEKHYANHLHEMDPQVHLPPVLPKSLKGHPQVFADLVTKLVAAVNTDPPSFWKHHVILETQQAVRRTVASIW</sequence>
<gene>
    <name evidence="1" type="ORF">Ae201684_000348</name>
</gene>
<dbReference type="AlphaFoldDB" id="A0A6G0XX58"/>